<sequence length="72" mass="8076">MSLTFFGDGGDVCNCGRSPAALEVADDSELGWSSSRRTEKENPGQMEDREENSRERKKYSYKCCQVAGNFED</sequence>
<gene>
    <name evidence="2" type="ORF">NTJ_14488</name>
</gene>
<accession>A0ABN7BEW6</accession>
<feature type="region of interest" description="Disordered" evidence="1">
    <location>
        <begin position="26"/>
        <end position="58"/>
    </location>
</feature>
<reference evidence="2 3" key="1">
    <citation type="submission" date="2023-09" db="EMBL/GenBank/DDBJ databases">
        <title>Nesidiocoris tenuis whole genome shotgun sequence.</title>
        <authorList>
            <person name="Shibata T."/>
            <person name="Shimoda M."/>
            <person name="Kobayashi T."/>
            <person name="Uehara T."/>
        </authorList>
    </citation>
    <scope>NUCLEOTIDE SEQUENCE [LARGE SCALE GENOMIC DNA]</scope>
    <source>
        <strain evidence="2 3">Japan</strain>
    </source>
</reference>
<evidence type="ECO:0000313" key="3">
    <source>
        <dbReference type="Proteomes" id="UP001307889"/>
    </source>
</evidence>
<dbReference type="EMBL" id="AP028921">
    <property type="protein sequence ID" value="BET01672.1"/>
    <property type="molecule type" value="Genomic_DNA"/>
</dbReference>
<proteinExistence type="predicted"/>
<evidence type="ECO:0000313" key="2">
    <source>
        <dbReference type="EMBL" id="BET01672.1"/>
    </source>
</evidence>
<name>A0ABN7BEW6_9HEMI</name>
<evidence type="ECO:0000256" key="1">
    <source>
        <dbReference type="SAM" id="MobiDB-lite"/>
    </source>
</evidence>
<dbReference type="Proteomes" id="UP001307889">
    <property type="component" value="Chromosome 13"/>
</dbReference>
<protein>
    <submittedName>
        <fullName evidence="2">Uncharacterized protein</fullName>
    </submittedName>
</protein>
<organism evidence="2 3">
    <name type="scientific">Nesidiocoris tenuis</name>
    <dbReference type="NCBI Taxonomy" id="355587"/>
    <lineage>
        <taxon>Eukaryota</taxon>
        <taxon>Metazoa</taxon>
        <taxon>Ecdysozoa</taxon>
        <taxon>Arthropoda</taxon>
        <taxon>Hexapoda</taxon>
        <taxon>Insecta</taxon>
        <taxon>Pterygota</taxon>
        <taxon>Neoptera</taxon>
        <taxon>Paraneoptera</taxon>
        <taxon>Hemiptera</taxon>
        <taxon>Heteroptera</taxon>
        <taxon>Panheteroptera</taxon>
        <taxon>Cimicomorpha</taxon>
        <taxon>Miridae</taxon>
        <taxon>Dicyphina</taxon>
        <taxon>Nesidiocoris</taxon>
    </lineage>
</organism>
<keyword evidence="3" id="KW-1185">Reference proteome</keyword>